<feature type="domain" description="Protein kinase" evidence="9">
    <location>
        <begin position="25"/>
        <end position="282"/>
    </location>
</feature>
<evidence type="ECO:0000256" key="5">
    <source>
        <dbReference type="ARBA" id="ARBA00022777"/>
    </source>
</evidence>
<gene>
    <name evidence="10" type="ORF">DFR74_11392</name>
</gene>
<evidence type="ECO:0000256" key="4">
    <source>
        <dbReference type="ARBA" id="ARBA00022741"/>
    </source>
</evidence>
<dbReference type="PROSITE" id="PS50011">
    <property type="entry name" value="PROTEIN_KINASE_DOM"/>
    <property type="match status" value="1"/>
</dbReference>
<keyword evidence="6 7" id="KW-0067">ATP-binding</keyword>
<dbReference type="AlphaFoldDB" id="A0A366DAJ5"/>
<dbReference type="Gene3D" id="1.10.510.10">
    <property type="entry name" value="Transferase(Phosphotransferase) domain 1"/>
    <property type="match status" value="1"/>
</dbReference>
<dbReference type="PROSITE" id="PS00108">
    <property type="entry name" value="PROTEIN_KINASE_ST"/>
    <property type="match status" value="1"/>
</dbReference>
<dbReference type="GO" id="GO:0004674">
    <property type="term" value="F:protein serine/threonine kinase activity"/>
    <property type="evidence" value="ECO:0007669"/>
    <property type="project" value="UniProtKB-KW"/>
</dbReference>
<evidence type="ECO:0000313" key="11">
    <source>
        <dbReference type="Proteomes" id="UP000252586"/>
    </source>
</evidence>
<dbReference type="Pfam" id="PF25873">
    <property type="entry name" value="WHD_MalT"/>
    <property type="match status" value="1"/>
</dbReference>
<feature type="region of interest" description="Disordered" evidence="8">
    <location>
        <begin position="297"/>
        <end position="327"/>
    </location>
</feature>
<dbReference type="PANTHER" id="PTHR43289:SF6">
    <property type="entry name" value="SERINE_THREONINE-PROTEIN KINASE NEKL-3"/>
    <property type="match status" value="1"/>
</dbReference>
<feature type="compositionally biased region" description="Low complexity" evidence="8">
    <location>
        <begin position="297"/>
        <end position="321"/>
    </location>
</feature>
<comment type="caution">
    <text evidence="10">The sequence shown here is derived from an EMBL/GenBank/DDBJ whole genome shotgun (WGS) entry which is preliminary data.</text>
</comment>
<dbReference type="InterPro" id="IPR041617">
    <property type="entry name" value="TPR_MalT"/>
</dbReference>
<evidence type="ECO:0000256" key="3">
    <source>
        <dbReference type="ARBA" id="ARBA00022679"/>
    </source>
</evidence>
<dbReference type="InterPro" id="IPR017441">
    <property type="entry name" value="Protein_kinase_ATP_BS"/>
</dbReference>
<dbReference type="SUPFAM" id="SSF56112">
    <property type="entry name" value="Protein kinase-like (PK-like)"/>
    <property type="match status" value="1"/>
</dbReference>
<dbReference type="Gene3D" id="1.25.40.10">
    <property type="entry name" value="Tetratricopeptide repeat domain"/>
    <property type="match status" value="1"/>
</dbReference>
<dbReference type="InterPro" id="IPR008271">
    <property type="entry name" value="Ser/Thr_kinase_AS"/>
</dbReference>
<accession>A0A366DAJ5</accession>
<protein>
    <recommendedName>
        <fullName evidence="1">non-specific serine/threonine protein kinase</fullName>
        <ecNumber evidence="1">2.7.11.1</ecNumber>
    </recommendedName>
</protein>
<evidence type="ECO:0000313" key="10">
    <source>
        <dbReference type="EMBL" id="RBO86549.1"/>
    </source>
</evidence>
<dbReference type="InterPro" id="IPR011990">
    <property type="entry name" value="TPR-like_helical_dom_sf"/>
</dbReference>
<organism evidence="10 11">
    <name type="scientific">Nocardia puris</name>
    <dbReference type="NCBI Taxonomy" id="208602"/>
    <lineage>
        <taxon>Bacteria</taxon>
        <taxon>Bacillati</taxon>
        <taxon>Actinomycetota</taxon>
        <taxon>Actinomycetes</taxon>
        <taxon>Mycobacteriales</taxon>
        <taxon>Nocardiaceae</taxon>
        <taxon>Nocardia</taxon>
    </lineage>
</organism>
<dbReference type="Gene3D" id="3.30.200.20">
    <property type="entry name" value="Phosphorylase Kinase, domain 1"/>
    <property type="match status" value="1"/>
</dbReference>
<dbReference type="EC" id="2.7.11.1" evidence="1"/>
<dbReference type="RefSeq" id="WP_067508605.1">
    <property type="nucleotide sequence ID" value="NZ_QNRE01000013.1"/>
</dbReference>
<evidence type="ECO:0000256" key="1">
    <source>
        <dbReference type="ARBA" id="ARBA00012513"/>
    </source>
</evidence>
<dbReference type="InterPro" id="IPR000719">
    <property type="entry name" value="Prot_kinase_dom"/>
</dbReference>
<keyword evidence="3" id="KW-0808">Transferase</keyword>
<dbReference type="OrthoDB" id="136365at2"/>
<evidence type="ECO:0000256" key="2">
    <source>
        <dbReference type="ARBA" id="ARBA00022527"/>
    </source>
</evidence>
<evidence type="ECO:0000259" key="9">
    <source>
        <dbReference type="PROSITE" id="PS50011"/>
    </source>
</evidence>
<dbReference type="PROSITE" id="PS00107">
    <property type="entry name" value="PROTEIN_KINASE_ATP"/>
    <property type="match status" value="1"/>
</dbReference>
<proteinExistence type="predicted"/>
<evidence type="ECO:0000256" key="8">
    <source>
        <dbReference type="SAM" id="MobiDB-lite"/>
    </source>
</evidence>
<dbReference type="Pfam" id="PF17874">
    <property type="entry name" value="TPR_MalT"/>
    <property type="match status" value="1"/>
</dbReference>
<dbReference type="EMBL" id="QNRE01000013">
    <property type="protein sequence ID" value="RBO86549.1"/>
    <property type="molecule type" value="Genomic_DNA"/>
</dbReference>
<dbReference type="Pfam" id="PF13191">
    <property type="entry name" value="AAA_16"/>
    <property type="match status" value="1"/>
</dbReference>
<dbReference type="SMART" id="SM00220">
    <property type="entry name" value="S_TKc"/>
    <property type="match status" value="1"/>
</dbReference>
<keyword evidence="5 10" id="KW-0418">Kinase</keyword>
<dbReference type="InterPro" id="IPR027417">
    <property type="entry name" value="P-loop_NTPase"/>
</dbReference>
<name>A0A366DAJ5_9NOCA</name>
<dbReference type="SUPFAM" id="SSF52540">
    <property type="entry name" value="P-loop containing nucleoside triphosphate hydrolases"/>
    <property type="match status" value="1"/>
</dbReference>
<dbReference type="PANTHER" id="PTHR43289">
    <property type="entry name" value="MITOGEN-ACTIVATED PROTEIN KINASE KINASE KINASE 20-RELATED"/>
    <property type="match status" value="1"/>
</dbReference>
<evidence type="ECO:0000256" key="6">
    <source>
        <dbReference type="ARBA" id="ARBA00022840"/>
    </source>
</evidence>
<dbReference type="CDD" id="cd14014">
    <property type="entry name" value="STKc_PknB_like"/>
    <property type="match status" value="1"/>
</dbReference>
<dbReference type="GO" id="GO:0005524">
    <property type="term" value="F:ATP binding"/>
    <property type="evidence" value="ECO:0007669"/>
    <property type="project" value="UniProtKB-UniRule"/>
</dbReference>
<dbReference type="InterPro" id="IPR059106">
    <property type="entry name" value="WHD_MalT"/>
</dbReference>
<dbReference type="PIRSF" id="PIRSF000574">
    <property type="entry name" value="Ser/Thr_PK_PknK_prd"/>
    <property type="match status" value="1"/>
</dbReference>
<keyword evidence="11" id="KW-1185">Reference proteome</keyword>
<dbReference type="Pfam" id="PF00069">
    <property type="entry name" value="Pkinase"/>
    <property type="match status" value="1"/>
</dbReference>
<dbReference type="STRING" id="1210090.GCA_001613185_02774"/>
<dbReference type="InterPro" id="IPR016236">
    <property type="entry name" value="Ser/Thr_kinase_PknK_prd"/>
</dbReference>
<dbReference type="Gene3D" id="3.40.50.300">
    <property type="entry name" value="P-loop containing nucleotide triphosphate hydrolases"/>
    <property type="match status" value="1"/>
</dbReference>
<dbReference type="Proteomes" id="UP000252586">
    <property type="component" value="Unassembled WGS sequence"/>
</dbReference>
<dbReference type="InterPro" id="IPR011009">
    <property type="entry name" value="Kinase-like_dom_sf"/>
</dbReference>
<feature type="binding site" evidence="7">
    <location>
        <position position="54"/>
    </location>
    <ligand>
        <name>ATP</name>
        <dbReference type="ChEBI" id="CHEBI:30616"/>
    </ligand>
</feature>
<reference evidence="10 11" key="1">
    <citation type="submission" date="2018-06" db="EMBL/GenBank/DDBJ databases">
        <title>Genomic Encyclopedia of Type Strains, Phase IV (KMG-IV): sequencing the most valuable type-strain genomes for metagenomic binning, comparative biology and taxonomic classification.</title>
        <authorList>
            <person name="Goeker M."/>
        </authorList>
    </citation>
    <scope>NUCLEOTIDE SEQUENCE [LARGE SCALE GENOMIC DNA]</scope>
    <source>
        <strain evidence="10 11">DSM 44599</strain>
    </source>
</reference>
<sequence>MADMPPTQRRAAASGILAELGAEGFEDAREIGRGGFGVVYRCSQPDLDRVVAVKVLTGDLDPDVLGRFVREQQAMGRLSGHPHIVAVFQVGTTRGGHSYLVMPYHARGSLEQRIRAAGPLDWSATLRLGVKMSGALATAHGAGILHRDVKPANILITDYGEPELTDFGIARTPGGFRTTTGIVTGTPAFTAPEVLRGAAPTEASDLYGLGATLFCALTGHVAYERRAGEQVLTQFLRVSAQPVTDLAERGVPDEVRTVIEHAMATEPTDRPESAAALGEEIREAQRHTGSPVDALLLPSATPAPPIRETATAPPTPATKYRPPTPARSPLARKRLLDLLRAGERTRLISIHAPSGFGKTTLAAQWHDELRDTGAAAAWLTVDEDDNNLAWFLAHLVAALRPAVPHLADELDRVLDTTAEDPARAVLTALIDGLHGGDERVTVFLDDWQRVTAPTTVAAVRYLLDHGCHHLPIVVTSTARPELPLSRLRIHGELVEIGAAALRFDTDEVRAFLAEAGGVRLSREEAMSLAHRTDGWVAALQLAVLSLRAGEVPAHLIDRLTEHPDIGEFLAENVLAAMAPETLDFLMSTSLCERVCGDLAAELTGRADAEELLADICDRGMFLQRAGTDRAWFRYHQLFAGYLRQRLAHDRPGELAALHLRAADWFARHHLLNDAVEHALAANDPERAADLVEADGAHLLEHSKIALLQGILAKLPAHAIRAKPEVHLLTAWVNIVLRRPAATAVALEGFETALAEAALGGPEVADLRAEADVAKAVAELFADRVAGVDRLLADALARPEAFSPRVSGVAANVAAFTAIYRFDFDAARRAQQWAAGYHEESGPFASVYGRCFAGMAALRQLDLPAAEELFREALDTARATMGRTSHAARLACAAFGELRYETGDLDSAHALLEESRDSVTEGGGGVDFMIATYAVGARVRALRGDRDGARELLNEGASHAERLALPRLAARVRNEWVRLGFDLDPGVAEEMLRPRNPHHDDGITTVTAESDEDSAIRLLLADSDPARHEEAVARARALLEAIDADRRPLAGLRAQFLLGVALRRAGHAGEAERILTPATERCTRLGLSRLPLDAAAGTGD</sequence>
<evidence type="ECO:0000256" key="7">
    <source>
        <dbReference type="PROSITE-ProRule" id="PRU10141"/>
    </source>
</evidence>
<keyword evidence="2" id="KW-0723">Serine/threonine-protein kinase</keyword>
<dbReference type="InterPro" id="IPR041664">
    <property type="entry name" value="AAA_16"/>
</dbReference>
<keyword evidence="4 7" id="KW-0547">Nucleotide-binding</keyword>